<dbReference type="EMBL" id="JAANER010000004">
    <property type="protein sequence ID" value="KAG9191011.1"/>
    <property type="molecule type" value="Genomic_DNA"/>
</dbReference>
<evidence type="ECO:0000256" key="4">
    <source>
        <dbReference type="ARBA" id="ARBA00023136"/>
    </source>
</evidence>
<comment type="subcellular location">
    <subcellularLocation>
        <location evidence="1">Cell membrane</location>
        <topology evidence="1">Multi-pass membrane protein</topology>
    </subcellularLocation>
</comment>
<feature type="compositionally biased region" description="Polar residues" evidence="5">
    <location>
        <begin position="35"/>
        <end position="51"/>
    </location>
</feature>
<feature type="transmembrane region" description="Helical" evidence="6">
    <location>
        <begin position="1204"/>
        <end position="1228"/>
    </location>
</feature>
<name>A0AAD4IAG6_9PLEO</name>
<evidence type="ECO:0000259" key="7">
    <source>
        <dbReference type="Pfam" id="PF22893"/>
    </source>
</evidence>
<dbReference type="GO" id="GO:0005886">
    <property type="term" value="C:plasma membrane"/>
    <property type="evidence" value="ECO:0007669"/>
    <property type="project" value="UniProtKB-SubCell"/>
</dbReference>
<evidence type="ECO:0000256" key="2">
    <source>
        <dbReference type="ARBA" id="ARBA00022692"/>
    </source>
</evidence>
<evidence type="ECO:0000256" key="1">
    <source>
        <dbReference type="ARBA" id="ARBA00004651"/>
    </source>
</evidence>
<feature type="compositionally biased region" description="Polar residues" evidence="5">
    <location>
        <begin position="231"/>
        <end position="241"/>
    </location>
</feature>
<evidence type="ECO:0000313" key="9">
    <source>
        <dbReference type="Proteomes" id="UP001199106"/>
    </source>
</evidence>
<feature type="region of interest" description="Disordered" evidence="5">
    <location>
        <begin position="294"/>
        <end position="317"/>
    </location>
</feature>
<dbReference type="Pfam" id="PF01544">
    <property type="entry name" value="CorA"/>
    <property type="match status" value="1"/>
</dbReference>
<comment type="caution">
    <text evidence="8">The sequence shown here is derived from an EMBL/GenBank/DDBJ whole genome shotgun (WGS) entry which is preliminary data.</text>
</comment>
<feature type="compositionally biased region" description="Basic residues" evidence="5">
    <location>
        <begin position="1494"/>
        <end position="1507"/>
    </location>
</feature>
<dbReference type="PANTHER" id="PTHR46494:SF1">
    <property type="entry name" value="CORA FAMILY METAL ION TRANSPORTER (EUROFUNG)"/>
    <property type="match status" value="1"/>
</dbReference>
<keyword evidence="4 6" id="KW-0472">Membrane</keyword>
<dbReference type="GO" id="GO:0050897">
    <property type="term" value="F:cobalt ion binding"/>
    <property type="evidence" value="ECO:0007669"/>
    <property type="project" value="TreeGrafter"/>
</dbReference>
<dbReference type="Pfam" id="PF22893">
    <property type="entry name" value="ULD_2"/>
    <property type="match status" value="1"/>
</dbReference>
<organism evidence="8 9">
    <name type="scientific">Alternaria panax</name>
    <dbReference type="NCBI Taxonomy" id="48097"/>
    <lineage>
        <taxon>Eukaryota</taxon>
        <taxon>Fungi</taxon>
        <taxon>Dikarya</taxon>
        <taxon>Ascomycota</taxon>
        <taxon>Pezizomycotina</taxon>
        <taxon>Dothideomycetes</taxon>
        <taxon>Pleosporomycetidae</taxon>
        <taxon>Pleosporales</taxon>
        <taxon>Pleosporineae</taxon>
        <taxon>Pleosporaceae</taxon>
        <taxon>Alternaria</taxon>
        <taxon>Alternaria sect. Panax</taxon>
    </lineage>
</organism>
<evidence type="ECO:0000256" key="5">
    <source>
        <dbReference type="SAM" id="MobiDB-lite"/>
    </source>
</evidence>
<dbReference type="InterPro" id="IPR045863">
    <property type="entry name" value="CorA_TM1_TM2"/>
</dbReference>
<dbReference type="GO" id="GO:0015087">
    <property type="term" value="F:cobalt ion transmembrane transporter activity"/>
    <property type="evidence" value="ECO:0007669"/>
    <property type="project" value="TreeGrafter"/>
</dbReference>
<evidence type="ECO:0000256" key="3">
    <source>
        <dbReference type="ARBA" id="ARBA00022989"/>
    </source>
</evidence>
<feature type="region of interest" description="Disordered" evidence="5">
    <location>
        <begin position="1"/>
        <end position="89"/>
    </location>
</feature>
<keyword evidence="9" id="KW-1185">Reference proteome</keyword>
<dbReference type="Proteomes" id="UP001199106">
    <property type="component" value="Unassembled WGS sequence"/>
</dbReference>
<feature type="transmembrane region" description="Helical" evidence="6">
    <location>
        <begin position="1240"/>
        <end position="1262"/>
    </location>
</feature>
<protein>
    <recommendedName>
        <fullName evidence="7">Ubiquitin-like domain-containing protein</fullName>
    </recommendedName>
</protein>
<accession>A0AAD4IAG6</accession>
<proteinExistence type="predicted"/>
<feature type="region of interest" description="Disordered" evidence="5">
    <location>
        <begin position="1494"/>
        <end position="1516"/>
    </location>
</feature>
<feature type="domain" description="Ubiquitin-like" evidence="7">
    <location>
        <begin position="94"/>
        <end position="181"/>
    </location>
</feature>
<dbReference type="InterPro" id="IPR054464">
    <property type="entry name" value="ULD_fung"/>
</dbReference>
<dbReference type="Gene3D" id="1.20.58.340">
    <property type="entry name" value="Magnesium transport protein CorA, transmembrane region"/>
    <property type="match status" value="1"/>
</dbReference>
<dbReference type="PANTHER" id="PTHR46494">
    <property type="entry name" value="CORA FAMILY METAL ION TRANSPORTER (EUROFUNG)"/>
    <property type="match status" value="1"/>
</dbReference>
<evidence type="ECO:0000313" key="8">
    <source>
        <dbReference type="EMBL" id="KAG9191011.1"/>
    </source>
</evidence>
<feature type="region of interest" description="Disordered" evidence="5">
    <location>
        <begin position="182"/>
        <end position="280"/>
    </location>
</feature>
<feature type="compositionally biased region" description="Low complexity" evidence="5">
    <location>
        <begin position="194"/>
        <end position="203"/>
    </location>
</feature>
<keyword evidence="2 6" id="KW-0812">Transmembrane</keyword>
<dbReference type="InterPro" id="IPR002523">
    <property type="entry name" value="MgTranspt_CorA/ZnTranspt_ZntB"/>
</dbReference>
<keyword evidence="3 6" id="KW-1133">Transmembrane helix</keyword>
<reference evidence="8" key="1">
    <citation type="submission" date="2021-07" db="EMBL/GenBank/DDBJ databases">
        <title>Genome Resource of American Ginseng Black Spot Pathogen Alternaria panax.</title>
        <authorList>
            <person name="Qiu C."/>
            <person name="Wang W."/>
            <person name="Liu Z."/>
        </authorList>
    </citation>
    <scope>NUCLEOTIDE SEQUENCE</scope>
    <source>
        <strain evidence="8">BNCC115425</strain>
    </source>
</reference>
<dbReference type="GO" id="GO:0000287">
    <property type="term" value="F:magnesium ion binding"/>
    <property type="evidence" value="ECO:0007669"/>
    <property type="project" value="TreeGrafter"/>
</dbReference>
<gene>
    <name evidence="8" type="ORF">G6011_09099</name>
</gene>
<dbReference type="GO" id="GO:0015095">
    <property type="term" value="F:magnesium ion transmembrane transporter activity"/>
    <property type="evidence" value="ECO:0007669"/>
    <property type="project" value="TreeGrafter"/>
</dbReference>
<feature type="compositionally biased region" description="Basic and acidic residues" evidence="5">
    <location>
        <begin position="20"/>
        <end position="34"/>
    </location>
</feature>
<dbReference type="SUPFAM" id="SSF144083">
    <property type="entry name" value="Magnesium transport protein CorA, transmembrane region"/>
    <property type="match status" value="1"/>
</dbReference>
<evidence type="ECO:0000256" key="6">
    <source>
        <dbReference type="SAM" id="Phobius"/>
    </source>
</evidence>
<sequence>MESQAEDQEAAQHHFGQNEVETKGQDGTETRPERLTSQSDMSDQSRNNQETVDFLRTARRSEDDEERVAPASARRSDYLRQPRPINTRKSDMEKSEVVYLCDHEGARYIFPFDRLPSYKASKELWKEVYMNNLSQSYGERQRYIDDIVAGNYRMQTIDGATILPSAWNAIVIPDSTYQIKFDNHSPTYPPPPSSRSWSSSRSSLLNASQVDHRDDSEAGGAVTLEVLRPVSPTQASESATTTEDDSAGSYTSESDDASTKSLDSRPQPRDVVAPVDSEGNKLSFQVKTKQPAHLVMPHNGSGSQEEIKGMTSGNKDVADSKVETRRITKVLMIETEGRNKLQIYTLPGPENNLLQASVATTWYHISAAQVDFDRYRNVCLGIPSLSGRLQVLTREMLRKLQKEKIRPFLGGRFIEPGTVLRADESDQTDPQSVIFSCLPYFGLGQAKEKPSGLNHPLFPPRTLMESFYPYEPVRERDGEQSYRKFGNNHSHKIIHVPTLWIMNIGSSVVVTCGHQSLSEVMGRSINSVEVNVKQLGKQDMMKNELTDVYITSLDGRRFVFPISSCKSYFQLEAKALELNYTTGDRLLDRDIKLELQTRDGSARIGPGDWKKILTRAADLIRIDIRVSSDQDDPRPGEDASNSKQATAAFSTLVPPFFHWLPSKTNDQLKSDTKFEATSRLEPQGSAACLEQVDKAMTSRTLTHRYNPIEYAFASTDYYKALPEAKYSDVCTKQNELDVRAKRARQPVSGITFHQAVVRTQIVGILERSVELFDAVRATLKLFENDLDCSAILRKVWGALENIYKYVISIERRGSFEPGHKSYSDPEWEHPDLVGRSWFIRTSANPCSVSLPDADDRVKKSTHQCKRCRGMKSFDKPQAALDHVERHATMSSDVTQAGAVPKQENFSRNIPIHTRPCDWVINDAQHKREHTNAGALSILNQACTTTKGLLNQARDLAEGVQEEDGRISARYSMPHEFIEAFRKMVVFYLANERALFEIGEIYERDAPFLEDLNGLTYSETGLEVLARFGKDAQRSLRFTRLALCKMARPGSPLEISKHLSLGPEFLCAWLMRRLLVKPLERSKTVGDMFREYVSRIQFEVNDRPSKRLLRTINLIQEELQVLISVNTWQTNLVQNYLSVLDDSTYGTDMPFRRGMFPYERTLVDACLDHLSLAREDYLDLIRRCGPLSDRTKQIIEINEEDHGKAIMVFTVVTVIFLPLSFVTSYFGMNTADIRDMNQEQSLFWSVAIPLTFVTVGSCLLIGYNGEDIRHSMASFYHKALGRDQNATEAGGISVPQRKRPLDFQNGSSSITESLNGTAEAEFASPLSEISTGAHHLEAGSEWYSSRYELSPRWHTSYDRTYVPQVPTQSYAEPISISPLEEKLLVVQACPRIKAQDHTNVYQERGNPTIRERSRFDETYADPRERSRPNEYYAMQARHNYHGLPSGFQPSCIPPPPLPSAQRVATHNAATTSNRRLYEEVKQTKDHGDAYLWVKKSRHRRRGNGRLTRRASSVGTDE</sequence>